<keyword evidence="3" id="KW-1185">Reference proteome</keyword>
<keyword evidence="1" id="KW-1133">Transmembrane helix</keyword>
<accession>A0AAP2DCS8</accession>
<dbReference type="EMBL" id="JAHESC010000034">
    <property type="protein sequence ID" value="MBT1689027.1"/>
    <property type="molecule type" value="Genomic_DNA"/>
</dbReference>
<sequence>MKKLDWIAEALERNAYRIGLIIITFSLAVIVAVLSGCSDDDDKKAVDPRETLPGTWTLGAHGSVTRDGSDVTGDYAGLQIVFAANGTYTGAHSEPLWRNTGTWAWAGTSATVLTLDGDFSVLVTTLEDDALVLRFTLQADDLEGGRALSLAGEYVVTLERN</sequence>
<evidence type="ECO:0008006" key="4">
    <source>
        <dbReference type="Google" id="ProtNLM"/>
    </source>
</evidence>
<evidence type="ECO:0000313" key="3">
    <source>
        <dbReference type="Proteomes" id="UP001319180"/>
    </source>
</evidence>
<dbReference type="AlphaFoldDB" id="A0AAP2DCS8"/>
<proteinExistence type="predicted"/>
<organism evidence="2 3">
    <name type="scientific">Dawidia soli</name>
    <dbReference type="NCBI Taxonomy" id="2782352"/>
    <lineage>
        <taxon>Bacteria</taxon>
        <taxon>Pseudomonadati</taxon>
        <taxon>Bacteroidota</taxon>
        <taxon>Cytophagia</taxon>
        <taxon>Cytophagales</taxon>
        <taxon>Chryseotaleaceae</taxon>
        <taxon>Dawidia</taxon>
    </lineage>
</organism>
<gene>
    <name evidence="2" type="ORF">KK078_20850</name>
</gene>
<protein>
    <recommendedName>
        <fullName evidence="4">Lipocalin-like domain-containing protein</fullName>
    </recommendedName>
</protein>
<comment type="caution">
    <text evidence="2">The sequence shown here is derived from an EMBL/GenBank/DDBJ whole genome shotgun (WGS) entry which is preliminary data.</text>
</comment>
<dbReference type="RefSeq" id="WP_254092251.1">
    <property type="nucleotide sequence ID" value="NZ_JAHESC010000034.1"/>
</dbReference>
<keyword evidence="1" id="KW-0812">Transmembrane</keyword>
<dbReference type="Proteomes" id="UP001319180">
    <property type="component" value="Unassembled WGS sequence"/>
</dbReference>
<evidence type="ECO:0000313" key="2">
    <source>
        <dbReference type="EMBL" id="MBT1689027.1"/>
    </source>
</evidence>
<evidence type="ECO:0000256" key="1">
    <source>
        <dbReference type="SAM" id="Phobius"/>
    </source>
</evidence>
<reference evidence="2 3" key="1">
    <citation type="submission" date="2021-05" db="EMBL/GenBank/DDBJ databases">
        <title>A Polyphasic approach of four new species of the genus Ohtaekwangia: Ohtaekwangia histidinii sp. nov., Ohtaekwangia cretensis sp. nov., Ohtaekwangia indiensis sp. nov., Ohtaekwangia reichenbachii sp. nov. from diverse environment.</title>
        <authorList>
            <person name="Octaviana S."/>
        </authorList>
    </citation>
    <scope>NUCLEOTIDE SEQUENCE [LARGE SCALE GENOMIC DNA]</scope>
    <source>
        <strain evidence="2 3">PWU37</strain>
    </source>
</reference>
<name>A0AAP2DCS8_9BACT</name>
<feature type="transmembrane region" description="Helical" evidence="1">
    <location>
        <begin position="15"/>
        <end position="34"/>
    </location>
</feature>
<keyword evidence="1" id="KW-0472">Membrane</keyword>